<dbReference type="CDD" id="cd05233">
    <property type="entry name" value="SDR_c"/>
    <property type="match status" value="1"/>
</dbReference>
<dbReference type="InterPro" id="IPR002347">
    <property type="entry name" value="SDR_fam"/>
</dbReference>
<evidence type="ECO:0000256" key="1">
    <source>
        <dbReference type="ARBA" id="ARBA00006484"/>
    </source>
</evidence>
<dbReference type="Gene3D" id="3.40.50.720">
    <property type="entry name" value="NAD(P)-binding Rossmann-like Domain"/>
    <property type="match status" value="1"/>
</dbReference>
<dbReference type="EMBL" id="CP141059">
    <property type="protein sequence ID" value="WQQ28419.1"/>
    <property type="molecule type" value="Genomic_DNA"/>
</dbReference>
<keyword evidence="5" id="KW-1185">Reference proteome</keyword>
<dbReference type="PRINTS" id="PR00081">
    <property type="entry name" value="GDHRDH"/>
</dbReference>
<evidence type="ECO:0000259" key="3">
    <source>
        <dbReference type="SMART" id="SM00822"/>
    </source>
</evidence>
<accession>A0ABZ0ZVS9</accession>
<evidence type="ECO:0000313" key="4">
    <source>
        <dbReference type="EMBL" id="WQQ28419.1"/>
    </source>
</evidence>
<feature type="domain" description="Ketoreductase" evidence="3">
    <location>
        <begin position="9"/>
        <end position="192"/>
    </location>
</feature>
<dbReference type="Proteomes" id="UP001327225">
    <property type="component" value="Chromosome"/>
</dbReference>
<reference evidence="5" key="1">
    <citation type="submission" date="2023-12" db="EMBL/GenBank/DDBJ databases">
        <title>Novel species in genus Nocardioides.</title>
        <authorList>
            <person name="Zhou H."/>
        </authorList>
    </citation>
    <scope>NUCLEOTIDE SEQUENCE [LARGE SCALE GENOMIC DNA]</scope>
    <source>
        <strain evidence="5">HM61</strain>
    </source>
</reference>
<protein>
    <submittedName>
        <fullName evidence="4">SDR family NAD(P)-dependent oxidoreductase</fullName>
    </submittedName>
</protein>
<dbReference type="RefSeq" id="WP_322457282.1">
    <property type="nucleotide sequence ID" value="NZ_CP141059.1"/>
</dbReference>
<name>A0ABZ0ZVS9_9ACTN</name>
<dbReference type="InterPro" id="IPR036291">
    <property type="entry name" value="NAD(P)-bd_dom_sf"/>
</dbReference>
<dbReference type="SUPFAM" id="SSF51735">
    <property type="entry name" value="NAD(P)-binding Rossmann-fold domains"/>
    <property type="match status" value="1"/>
</dbReference>
<gene>
    <name evidence="4" type="ORF">SHK19_09340</name>
</gene>
<dbReference type="PANTHER" id="PTHR44196:SF2">
    <property type="entry name" value="SHORT-CHAIN DEHYDROGENASE-RELATED"/>
    <property type="match status" value="1"/>
</dbReference>
<dbReference type="InterPro" id="IPR020904">
    <property type="entry name" value="Sc_DH/Rdtase_CS"/>
</dbReference>
<sequence>MNHTAARPPLALVTGASTGIGRALARQFAEHGYDVVVAADEPEIERTADEIAAVSGQLVTPVQVDLSTADGVQRLYEAATGSDRALDAVALNVGTGVHGRFDTTDLDEDLRLVDLNCRSTVHLAKLVVRDMVTRGEGRVLVTASIAARAPGPFHATYAASKAFVHSFAEAVRHELDGTGVTVTSLMPGPTDTAFFERAHYEDTQVATGPKDSPDQVAADGFAALMAGRAHVVPGSLRNKVMAAGSALVPDALAAKVAARQTKPGSA</sequence>
<dbReference type="InterPro" id="IPR057326">
    <property type="entry name" value="KR_dom"/>
</dbReference>
<keyword evidence="2" id="KW-0560">Oxidoreductase</keyword>
<dbReference type="PANTHER" id="PTHR44196">
    <property type="entry name" value="DEHYDROGENASE/REDUCTASE SDR FAMILY MEMBER 7B"/>
    <property type="match status" value="1"/>
</dbReference>
<organism evidence="4 5">
    <name type="scientific">Nocardioides bizhenqiangii</name>
    <dbReference type="NCBI Taxonomy" id="3095076"/>
    <lineage>
        <taxon>Bacteria</taxon>
        <taxon>Bacillati</taxon>
        <taxon>Actinomycetota</taxon>
        <taxon>Actinomycetes</taxon>
        <taxon>Propionibacteriales</taxon>
        <taxon>Nocardioidaceae</taxon>
        <taxon>Nocardioides</taxon>
    </lineage>
</organism>
<proteinExistence type="inferred from homology"/>
<dbReference type="SMART" id="SM00822">
    <property type="entry name" value="PKS_KR"/>
    <property type="match status" value="1"/>
</dbReference>
<evidence type="ECO:0000256" key="2">
    <source>
        <dbReference type="ARBA" id="ARBA00023002"/>
    </source>
</evidence>
<dbReference type="Pfam" id="PF00106">
    <property type="entry name" value="adh_short"/>
    <property type="match status" value="1"/>
</dbReference>
<dbReference type="PROSITE" id="PS00061">
    <property type="entry name" value="ADH_SHORT"/>
    <property type="match status" value="1"/>
</dbReference>
<evidence type="ECO:0000313" key="5">
    <source>
        <dbReference type="Proteomes" id="UP001327225"/>
    </source>
</evidence>
<comment type="similarity">
    <text evidence="1">Belongs to the short-chain dehydrogenases/reductases (SDR) family.</text>
</comment>